<name>G3HZ07_CRIGR</name>
<accession>G3HZ07</accession>
<proteinExistence type="predicted"/>
<dbReference type="EMBL" id="JH000953">
    <property type="protein sequence ID" value="EGW10886.1"/>
    <property type="molecule type" value="Genomic_DNA"/>
</dbReference>
<protein>
    <submittedName>
        <fullName evidence="1">Uncharacterized protein</fullName>
    </submittedName>
</protein>
<dbReference type="AlphaFoldDB" id="G3HZ07"/>
<dbReference type="Proteomes" id="UP000001075">
    <property type="component" value="Unassembled WGS sequence"/>
</dbReference>
<organism evidence="1 2">
    <name type="scientific">Cricetulus griseus</name>
    <name type="common">Chinese hamster</name>
    <name type="synonym">Cricetulus barabensis griseus</name>
    <dbReference type="NCBI Taxonomy" id="10029"/>
    <lineage>
        <taxon>Eukaryota</taxon>
        <taxon>Metazoa</taxon>
        <taxon>Chordata</taxon>
        <taxon>Craniata</taxon>
        <taxon>Vertebrata</taxon>
        <taxon>Euteleostomi</taxon>
        <taxon>Mammalia</taxon>
        <taxon>Eutheria</taxon>
        <taxon>Euarchontoglires</taxon>
        <taxon>Glires</taxon>
        <taxon>Rodentia</taxon>
        <taxon>Myomorpha</taxon>
        <taxon>Muroidea</taxon>
        <taxon>Cricetidae</taxon>
        <taxon>Cricetinae</taxon>
        <taxon>Cricetulus</taxon>
    </lineage>
</organism>
<dbReference type="InParanoid" id="G3HZ07"/>
<gene>
    <name evidence="1" type="ORF">I79_016302</name>
</gene>
<evidence type="ECO:0000313" key="2">
    <source>
        <dbReference type="Proteomes" id="UP000001075"/>
    </source>
</evidence>
<evidence type="ECO:0000313" key="1">
    <source>
        <dbReference type="EMBL" id="EGW10886.1"/>
    </source>
</evidence>
<reference evidence="2" key="1">
    <citation type="journal article" date="2011" name="Nat. Biotechnol.">
        <title>The genomic sequence of the Chinese hamster ovary (CHO)-K1 cell line.</title>
        <authorList>
            <person name="Xu X."/>
            <person name="Nagarajan H."/>
            <person name="Lewis N.E."/>
            <person name="Pan S."/>
            <person name="Cai Z."/>
            <person name="Liu X."/>
            <person name="Chen W."/>
            <person name="Xie M."/>
            <person name="Wang W."/>
            <person name="Hammond S."/>
            <person name="Andersen M.R."/>
            <person name="Neff N."/>
            <person name="Passarelli B."/>
            <person name="Koh W."/>
            <person name="Fan H.C."/>
            <person name="Wang J."/>
            <person name="Gui Y."/>
            <person name="Lee K.H."/>
            <person name="Betenbaugh M.J."/>
            <person name="Quake S.R."/>
            <person name="Famili I."/>
            <person name="Palsson B.O."/>
            <person name="Wang J."/>
        </authorList>
    </citation>
    <scope>NUCLEOTIDE SEQUENCE [LARGE SCALE GENOMIC DNA]</scope>
    <source>
        <strain evidence="2">CHO K1 cell line</strain>
    </source>
</reference>
<sequence>MKIEIYGKESRRNFRKINASKLKNTGENEKQIKYKKRKLHELEDRPIGTLKHRTSIIGEDEI</sequence>